<protein>
    <submittedName>
        <fullName evidence="1">Uncharacterized protein</fullName>
    </submittedName>
</protein>
<reference evidence="1" key="1">
    <citation type="submission" date="2020-04" db="EMBL/GenBank/DDBJ databases">
        <authorList>
            <person name="Alioto T."/>
            <person name="Alioto T."/>
            <person name="Gomez Garrido J."/>
        </authorList>
    </citation>
    <scope>NUCLEOTIDE SEQUENCE</scope>
    <source>
        <strain evidence="1">A484AB</strain>
    </source>
</reference>
<name>A0A7D9KPM0_PARCT</name>
<proteinExistence type="predicted"/>
<dbReference type="EMBL" id="CACRXK020049638">
    <property type="protein sequence ID" value="CAB4046304.1"/>
    <property type="molecule type" value="Genomic_DNA"/>
</dbReference>
<gene>
    <name evidence="1" type="ORF">PACLA_8A031258</name>
</gene>
<comment type="caution">
    <text evidence="1">The sequence shown here is derived from an EMBL/GenBank/DDBJ whole genome shotgun (WGS) entry which is preliminary data.</text>
</comment>
<dbReference type="Proteomes" id="UP001152795">
    <property type="component" value="Unassembled WGS sequence"/>
</dbReference>
<evidence type="ECO:0000313" key="2">
    <source>
        <dbReference type="Proteomes" id="UP001152795"/>
    </source>
</evidence>
<dbReference type="OrthoDB" id="2286242at2759"/>
<organism evidence="1 2">
    <name type="scientific">Paramuricea clavata</name>
    <name type="common">Red gorgonian</name>
    <name type="synonym">Violescent sea-whip</name>
    <dbReference type="NCBI Taxonomy" id="317549"/>
    <lineage>
        <taxon>Eukaryota</taxon>
        <taxon>Metazoa</taxon>
        <taxon>Cnidaria</taxon>
        <taxon>Anthozoa</taxon>
        <taxon>Octocorallia</taxon>
        <taxon>Malacalcyonacea</taxon>
        <taxon>Plexauridae</taxon>
        <taxon>Paramuricea</taxon>
    </lineage>
</organism>
<feature type="non-terminal residue" evidence="1">
    <location>
        <position position="138"/>
    </location>
</feature>
<accession>A0A7D9KPM0</accession>
<dbReference type="AlphaFoldDB" id="A0A7D9KPM0"/>
<sequence>MAANRSPLRCDNKICATFRVRDMPPVEAIAVVCKDIKNEIILGRQLLLKLKVLPRNFPNEIVAQVTNIKDTLEREFPETLSDLLPEKAMHGPPMKISLRDDVEAKPTRILTARQIPLARQCEADKLIEKALSNGIIER</sequence>
<keyword evidence="2" id="KW-1185">Reference proteome</keyword>
<evidence type="ECO:0000313" key="1">
    <source>
        <dbReference type="EMBL" id="CAB4046304.1"/>
    </source>
</evidence>